<keyword evidence="2" id="KW-1185">Reference proteome</keyword>
<evidence type="ECO:0008006" key="3">
    <source>
        <dbReference type="Google" id="ProtNLM"/>
    </source>
</evidence>
<dbReference type="STRING" id="477690.SAMN05216474_1225"/>
<proteinExistence type="predicted"/>
<name>A0A1I6YVL4_9FLAO</name>
<protein>
    <recommendedName>
        <fullName evidence="3">Transposase zinc-ribbon domain-containing protein</fullName>
    </recommendedName>
</protein>
<evidence type="ECO:0000313" key="1">
    <source>
        <dbReference type="EMBL" id="SFT54580.1"/>
    </source>
</evidence>
<dbReference type="Proteomes" id="UP000236454">
    <property type="component" value="Unassembled WGS sequence"/>
</dbReference>
<sequence>MNHQKFYTTYSSEDSCLQIFKHHYEKKLTHCSKCGNNKLTWSNSFHGWRCSKCSKKYSLKSISFMKDSNKSFKDWWEIIHLICHSKKSYSINEIYRISQQTRYETVYHMVLKIRQEMGKINQIESSQYYTPIRFDKRKQSRQNYTRMTPYHLIVTYKKTKGRKQDKIRLTLSKSGRKKLILALKKCSSNYPFPKLLHANNTLKTTELKCLEKCPILPKWENKLRNNIIKLIKGTYHQLQTLHLQGVLDEYSFKYNYRYALNTKGELFISKALIYL</sequence>
<evidence type="ECO:0000313" key="2">
    <source>
        <dbReference type="Proteomes" id="UP000236454"/>
    </source>
</evidence>
<reference evidence="1 2" key="1">
    <citation type="submission" date="2016-10" db="EMBL/GenBank/DDBJ databases">
        <authorList>
            <person name="de Groot N.N."/>
        </authorList>
    </citation>
    <scope>NUCLEOTIDE SEQUENCE [LARGE SCALE GENOMIC DNA]</scope>
    <source>
        <strain evidence="1 2">CGMCC 1.7005</strain>
    </source>
</reference>
<gene>
    <name evidence="1" type="ORF">SAMN05216474_1225</name>
</gene>
<dbReference type="EMBL" id="FPAS01000001">
    <property type="protein sequence ID" value="SFT54580.1"/>
    <property type="molecule type" value="Genomic_DNA"/>
</dbReference>
<organism evidence="1 2">
    <name type="scientific">Lishizhenia tianjinensis</name>
    <dbReference type="NCBI Taxonomy" id="477690"/>
    <lineage>
        <taxon>Bacteria</taxon>
        <taxon>Pseudomonadati</taxon>
        <taxon>Bacteroidota</taxon>
        <taxon>Flavobacteriia</taxon>
        <taxon>Flavobacteriales</taxon>
        <taxon>Crocinitomicaceae</taxon>
        <taxon>Lishizhenia</taxon>
    </lineage>
</organism>
<dbReference type="AlphaFoldDB" id="A0A1I6YVL4"/>
<accession>A0A1I6YVL4</accession>